<proteinExistence type="predicted"/>
<dbReference type="EMBL" id="CAJNOR010005206">
    <property type="protein sequence ID" value="CAF1551305.1"/>
    <property type="molecule type" value="Genomic_DNA"/>
</dbReference>
<evidence type="ECO:0000313" key="3">
    <source>
        <dbReference type="EMBL" id="CAF1551305.1"/>
    </source>
</evidence>
<reference evidence="3" key="1">
    <citation type="submission" date="2021-02" db="EMBL/GenBank/DDBJ databases">
        <authorList>
            <person name="Nowell W R."/>
        </authorList>
    </citation>
    <scope>NUCLEOTIDE SEQUENCE</scope>
</reference>
<sequence>MIQVPAHNNNGLFRRKNYSKSHRKPHGRLFIRRSKIYHSLTNNSELYTSPYYDNFTINYRPPTTQLRPKYLRENRVQGAGDEQIILPSSNEQKQIDFTELEQIFDNAIRKRIPLELYKTKSPIQMSHYSEPPPKPTQNPLETRIELMNPSATVRPFEENRPGLSHRRQYRKIALGITIVFLSALIGFTIVFIFVK</sequence>
<keyword evidence="1" id="KW-0812">Transmembrane</keyword>
<dbReference type="Proteomes" id="UP000663828">
    <property type="component" value="Unassembled WGS sequence"/>
</dbReference>
<keyword evidence="1" id="KW-0472">Membrane</keyword>
<comment type="caution">
    <text evidence="3">The sequence shown here is derived from an EMBL/GenBank/DDBJ whole genome shotgun (WGS) entry which is preliminary data.</text>
</comment>
<dbReference type="EMBL" id="CAJNOJ010000046">
    <property type="protein sequence ID" value="CAF0948949.1"/>
    <property type="molecule type" value="Genomic_DNA"/>
</dbReference>
<feature type="transmembrane region" description="Helical" evidence="1">
    <location>
        <begin position="172"/>
        <end position="194"/>
    </location>
</feature>
<name>A0A815X6L3_ADIRI</name>
<gene>
    <name evidence="2" type="ORF">EDS130_LOCUS12228</name>
    <name evidence="3" type="ORF">XAT740_LOCUS42917</name>
</gene>
<dbReference type="AlphaFoldDB" id="A0A815X6L3"/>
<protein>
    <submittedName>
        <fullName evidence="3">Uncharacterized protein</fullName>
    </submittedName>
</protein>
<evidence type="ECO:0000313" key="4">
    <source>
        <dbReference type="Proteomes" id="UP000663828"/>
    </source>
</evidence>
<evidence type="ECO:0000313" key="2">
    <source>
        <dbReference type="EMBL" id="CAF0948949.1"/>
    </source>
</evidence>
<keyword evidence="1" id="KW-1133">Transmembrane helix</keyword>
<accession>A0A815X6L3</accession>
<keyword evidence="4" id="KW-1185">Reference proteome</keyword>
<dbReference type="Proteomes" id="UP000663852">
    <property type="component" value="Unassembled WGS sequence"/>
</dbReference>
<organism evidence="3 4">
    <name type="scientific">Adineta ricciae</name>
    <name type="common">Rotifer</name>
    <dbReference type="NCBI Taxonomy" id="249248"/>
    <lineage>
        <taxon>Eukaryota</taxon>
        <taxon>Metazoa</taxon>
        <taxon>Spiralia</taxon>
        <taxon>Gnathifera</taxon>
        <taxon>Rotifera</taxon>
        <taxon>Eurotatoria</taxon>
        <taxon>Bdelloidea</taxon>
        <taxon>Adinetida</taxon>
        <taxon>Adinetidae</taxon>
        <taxon>Adineta</taxon>
    </lineage>
</organism>
<evidence type="ECO:0000256" key="1">
    <source>
        <dbReference type="SAM" id="Phobius"/>
    </source>
</evidence>
<dbReference type="OrthoDB" id="10014858at2759"/>